<dbReference type="EMBL" id="UOEU01000269">
    <property type="protein sequence ID" value="VAW31672.1"/>
    <property type="molecule type" value="Genomic_DNA"/>
</dbReference>
<dbReference type="Pfam" id="PF06545">
    <property type="entry name" value="AllG"/>
    <property type="match status" value="1"/>
</dbReference>
<dbReference type="InterPro" id="IPR024033">
    <property type="entry name" value="OXTCase_su_AllG_h-dom"/>
</dbReference>
<dbReference type="AlphaFoldDB" id="A0A3B0UYW0"/>
<dbReference type="Gene3D" id="1.10.10.660">
    <property type="entry name" value="conserved protein of unknown function from Enterococcus faecalis V583"/>
    <property type="match status" value="1"/>
</dbReference>
<proteinExistence type="predicted"/>
<dbReference type="Gene3D" id="3.90.1710.10">
    <property type="entry name" value="Enterococcus faecalis V583 domain"/>
    <property type="match status" value="1"/>
</dbReference>
<dbReference type="Gene3D" id="3.90.1700.10">
    <property type="entry name" value="v583 domain like"/>
    <property type="match status" value="1"/>
</dbReference>
<gene>
    <name evidence="1" type="ORF">MNBD_CHLOROFLEXI01-4504</name>
</gene>
<organism evidence="1">
    <name type="scientific">hydrothermal vent metagenome</name>
    <dbReference type="NCBI Taxonomy" id="652676"/>
    <lineage>
        <taxon>unclassified sequences</taxon>
        <taxon>metagenomes</taxon>
        <taxon>ecological metagenomes</taxon>
    </lineage>
</organism>
<protein>
    <submittedName>
        <fullName evidence="1">Uncharacterized protein YahG</fullName>
    </submittedName>
</protein>
<evidence type="ECO:0000313" key="1">
    <source>
        <dbReference type="EMBL" id="VAW31672.1"/>
    </source>
</evidence>
<sequence length="416" mass="43879">MIDINKANETAVSRMMEARPILTSIATARDVIPGMRDNLLLHAGPSITWERASGPMRGALVGALIYEGLASDWASAEQMITSGQIDLEPCHEHSSVGPMAGVTSASMKMYVIENVTHGNKAYCNLNEGYGKVLRYGAYSEEVLEKLRWMNGSMADMLTEALAMSEGGIDIRALLAESLHMGDEGHNRNKAGSIIFTAKLAPLIAKTSASDDEKAKILQFLGDNALSVLNPVMAACKAMADAGHGVEGSTLMTVMARNGTDLGIRVSGLGDRWFTGPVGQPDGLYFSGFTAADASGDIGDSTITETAGIGALAMAAAPAIVTFISGTPEMAVETTMRMYEITVAEHKAFTIPVLAFRGTPVGVDIRKVVELGIRPQINTGIAHKDAGVGQVGAGLVLPPMNVFEDSLIAFAEQYGLV</sequence>
<accession>A0A3B0UYW0</accession>
<name>A0A3B0UYW0_9ZZZZ</name>
<dbReference type="InterPro" id="IPR009499">
    <property type="entry name" value="AllG-like"/>
</dbReference>
<reference evidence="1" key="1">
    <citation type="submission" date="2018-06" db="EMBL/GenBank/DDBJ databases">
        <authorList>
            <person name="Zhirakovskaya E."/>
        </authorList>
    </citation>
    <scope>NUCLEOTIDE SEQUENCE</scope>
</reference>